<dbReference type="AlphaFoldDB" id="A0A0D2P9N2"/>
<dbReference type="Proteomes" id="UP000054270">
    <property type="component" value="Unassembled WGS sequence"/>
</dbReference>
<name>A0A0D2P9N2_HYPSF</name>
<protein>
    <recommendedName>
        <fullName evidence="5">MARVEL domain-containing protein</fullName>
    </recommendedName>
</protein>
<organism evidence="3 4">
    <name type="scientific">Hypholoma sublateritium (strain FD-334 SS-4)</name>
    <dbReference type="NCBI Taxonomy" id="945553"/>
    <lineage>
        <taxon>Eukaryota</taxon>
        <taxon>Fungi</taxon>
        <taxon>Dikarya</taxon>
        <taxon>Basidiomycota</taxon>
        <taxon>Agaricomycotina</taxon>
        <taxon>Agaricomycetes</taxon>
        <taxon>Agaricomycetidae</taxon>
        <taxon>Agaricales</taxon>
        <taxon>Agaricineae</taxon>
        <taxon>Strophariaceae</taxon>
        <taxon>Hypholoma</taxon>
    </lineage>
</organism>
<sequence length="209" mass="22222">MIVVDPTDAEANADAASVRTLVSSPKFHHYFPALAISSLPISTVALICAILNRSGSPFGNGNLNGLLTILAFTLSLPYQVVAILLVWLNKHQIASILSFNPSSLRSIAYSAFLALMWVGSVILAAWLIATGGNIDDCIRDTLCYPDWKDIDQSNANIVVTLVLSAVEVLVFGGMTVICYMHKQSLTSSAAPMPETRQSGPSLGTKAISA</sequence>
<feature type="region of interest" description="Disordered" evidence="1">
    <location>
        <begin position="190"/>
        <end position="209"/>
    </location>
</feature>
<evidence type="ECO:0000256" key="1">
    <source>
        <dbReference type="SAM" id="MobiDB-lite"/>
    </source>
</evidence>
<gene>
    <name evidence="3" type="ORF">HYPSUDRAFT_64887</name>
</gene>
<feature type="compositionally biased region" description="Polar residues" evidence="1">
    <location>
        <begin position="190"/>
        <end position="201"/>
    </location>
</feature>
<evidence type="ECO:0008006" key="5">
    <source>
        <dbReference type="Google" id="ProtNLM"/>
    </source>
</evidence>
<feature type="transmembrane region" description="Helical" evidence="2">
    <location>
        <begin position="30"/>
        <end position="51"/>
    </location>
</feature>
<evidence type="ECO:0000313" key="4">
    <source>
        <dbReference type="Proteomes" id="UP000054270"/>
    </source>
</evidence>
<keyword evidence="2" id="KW-0472">Membrane</keyword>
<proteinExistence type="predicted"/>
<reference evidence="4" key="1">
    <citation type="submission" date="2014-04" db="EMBL/GenBank/DDBJ databases">
        <title>Evolutionary Origins and Diversification of the Mycorrhizal Mutualists.</title>
        <authorList>
            <consortium name="DOE Joint Genome Institute"/>
            <consortium name="Mycorrhizal Genomics Consortium"/>
            <person name="Kohler A."/>
            <person name="Kuo A."/>
            <person name="Nagy L.G."/>
            <person name="Floudas D."/>
            <person name="Copeland A."/>
            <person name="Barry K.W."/>
            <person name="Cichocki N."/>
            <person name="Veneault-Fourrey C."/>
            <person name="LaButti K."/>
            <person name="Lindquist E.A."/>
            <person name="Lipzen A."/>
            <person name="Lundell T."/>
            <person name="Morin E."/>
            <person name="Murat C."/>
            <person name="Riley R."/>
            <person name="Ohm R."/>
            <person name="Sun H."/>
            <person name="Tunlid A."/>
            <person name="Henrissat B."/>
            <person name="Grigoriev I.V."/>
            <person name="Hibbett D.S."/>
            <person name="Martin F."/>
        </authorList>
    </citation>
    <scope>NUCLEOTIDE SEQUENCE [LARGE SCALE GENOMIC DNA]</scope>
    <source>
        <strain evidence="4">FD-334 SS-4</strain>
    </source>
</reference>
<keyword evidence="4" id="KW-1185">Reference proteome</keyword>
<keyword evidence="2" id="KW-0812">Transmembrane</keyword>
<keyword evidence="2" id="KW-1133">Transmembrane helix</keyword>
<feature type="transmembrane region" description="Helical" evidence="2">
    <location>
        <begin position="157"/>
        <end position="177"/>
    </location>
</feature>
<dbReference type="EMBL" id="KN817532">
    <property type="protein sequence ID" value="KJA25306.1"/>
    <property type="molecule type" value="Genomic_DNA"/>
</dbReference>
<feature type="transmembrane region" description="Helical" evidence="2">
    <location>
        <begin position="63"/>
        <end position="87"/>
    </location>
</feature>
<evidence type="ECO:0000256" key="2">
    <source>
        <dbReference type="SAM" id="Phobius"/>
    </source>
</evidence>
<dbReference type="OrthoDB" id="3032457at2759"/>
<evidence type="ECO:0000313" key="3">
    <source>
        <dbReference type="EMBL" id="KJA25306.1"/>
    </source>
</evidence>
<accession>A0A0D2P9N2</accession>
<feature type="transmembrane region" description="Helical" evidence="2">
    <location>
        <begin position="107"/>
        <end position="129"/>
    </location>
</feature>